<proteinExistence type="predicted"/>
<dbReference type="AlphaFoldDB" id="A0A5N6S857"/>
<dbReference type="OrthoDB" id="3242630at2"/>
<dbReference type="InterPro" id="IPR046112">
    <property type="entry name" value="DUF6049"/>
</dbReference>
<keyword evidence="5" id="KW-1185">Reference proteome</keyword>
<organism evidence="4 5">
    <name type="scientific">Bifidobacterium tibiigranuli</name>
    <dbReference type="NCBI Taxonomy" id="2172043"/>
    <lineage>
        <taxon>Bacteria</taxon>
        <taxon>Bacillati</taxon>
        <taxon>Actinomycetota</taxon>
        <taxon>Actinomycetes</taxon>
        <taxon>Bifidobacteriales</taxon>
        <taxon>Bifidobacteriaceae</taxon>
        <taxon>Bifidobacterium</taxon>
    </lineage>
</organism>
<feature type="chain" id="PRO_5030135019" evidence="3">
    <location>
        <begin position="25"/>
        <end position="726"/>
    </location>
</feature>
<dbReference type="EMBL" id="QDAG01000002">
    <property type="protein sequence ID" value="KAE8129787.1"/>
    <property type="molecule type" value="Genomic_DNA"/>
</dbReference>
<feature type="compositionally biased region" description="Low complexity" evidence="1">
    <location>
        <begin position="522"/>
        <end position="536"/>
    </location>
</feature>
<accession>A0A5N6S857</accession>
<keyword evidence="2" id="KW-0812">Transmembrane</keyword>
<sequence length="726" mass="75435">MLVVAMITLLTLLTACLVTPSAFADTGTTAGTGSGSDQGQGQTAAGVSIAITSATAVVTASSGYHLKTTLKNSTSHALPEGTVALSTNIFYGFVSRTDIQQWAQGEAPIPTPDQLGQAHVAALNPGASAAVSIDVPANQDRLKAMVNWGPKPLLLSYSSTDGTKAQTTSFLTRSQDGLNTADTPAMGLTVTMPLTDDSWQLDDNAAGTLLTGTGDAAAKVTPNDAVTLRNGTRLPHDTEQLLAQHPMLQAVADPAYLKALSLPPRSVGIMQPGYFDITGYAAKGNPQAYADAGVDTDAWNASTATVQLRDALGDQSASQPAYAWQGSGQWSVQALDQAKRQGFSTVIASSGFDDQDAATVHTGKYIVPTGDGDVTVLSAQRELSSLANGHMSNANANGESSPAGRIARFMAQSAFYQMEQPYTARNLLVCLSANASAADANALMGAIEQAPWLGLTSLDALSASEPYASGSDAASLAPSDSGIAQQGMKALDDTLRTLRSTRGDISHFAASILASATPQPTASGSPSASDAGSPQALAQQNANTSGKQDSTGWISQVMAVHDRLALRALSGNAPVRERMTAGARDLASKLMGGVAITPTERVTVVSETASMPVTVSNNHPYPVRVRISSLTDSMEIVTTRFSDVDVPAHGSTQTTFTIRVSTTGSATARLTLLDRDGKQFSAPKYTPIISTLQISDTSGFIFVAVAVALGLLGLWRQFHRKKDPDE</sequence>
<evidence type="ECO:0000256" key="3">
    <source>
        <dbReference type="SAM" id="SignalP"/>
    </source>
</evidence>
<protein>
    <submittedName>
        <fullName evidence="4">Uncharacterized protein</fullName>
    </submittedName>
</protein>
<evidence type="ECO:0000256" key="2">
    <source>
        <dbReference type="SAM" id="Phobius"/>
    </source>
</evidence>
<keyword evidence="3" id="KW-0732">Signal</keyword>
<dbReference type="Pfam" id="PF19516">
    <property type="entry name" value="DUF6049"/>
    <property type="match status" value="1"/>
</dbReference>
<evidence type="ECO:0000313" key="5">
    <source>
        <dbReference type="Proteomes" id="UP000325415"/>
    </source>
</evidence>
<feature type="transmembrane region" description="Helical" evidence="2">
    <location>
        <begin position="697"/>
        <end position="715"/>
    </location>
</feature>
<keyword evidence="2" id="KW-0472">Membrane</keyword>
<dbReference type="Proteomes" id="UP000325415">
    <property type="component" value="Unassembled WGS sequence"/>
</dbReference>
<feature type="region of interest" description="Disordered" evidence="1">
    <location>
        <begin position="517"/>
        <end position="550"/>
    </location>
</feature>
<keyword evidence="2" id="KW-1133">Transmembrane helix</keyword>
<reference evidence="4 5" key="1">
    <citation type="submission" date="2018-04" db="EMBL/GenBank/DDBJ databases">
        <authorList>
            <person name="Eckel V.P."/>
            <person name="Vogel R.F."/>
        </authorList>
    </citation>
    <scope>NUCLEOTIDE SEQUENCE [LARGE SCALE GENOMIC DNA]</scope>
    <source>
        <strain evidence="5">TMW 2.1764</strain>
    </source>
</reference>
<name>A0A5N6S857_9BIFI</name>
<gene>
    <name evidence="4" type="ORF">DDE84_01945</name>
</gene>
<evidence type="ECO:0000256" key="1">
    <source>
        <dbReference type="SAM" id="MobiDB-lite"/>
    </source>
</evidence>
<feature type="compositionally biased region" description="Polar residues" evidence="1">
    <location>
        <begin position="537"/>
        <end position="550"/>
    </location>
</feature>
<evidence type="ECO:0000313" key="4">
    <source>
        <dbReference type="EMBL" id="KAE8129787.1"/>
    </source>
</evidence>
<feature type="signal peptide" evidence="3">
    <location>
        <begin position="1"/>
        <end position="24"/>
    </location>
</feature>
<comment type="caution">
    <text evidence="4">The sequence shown here is derived from an EMBL/GenBank/DDBJ whole genome shotgun (WGS) entry which is preliminary data.</text>
</comment>